<accession>A0ABS2WRG1</accession>
<organism evidence="1 2">
    <name type="scientific">Sulfurospirillum tamanense</name>
    <dbReference type="NCBI Taxonomy" id="2813362"/>
    <lineage>
        <taxon>Bacteria</taxon>
        <taxon>Pseudomonadati</taxon>
        <taxon>Campylobacterota</taxon>
        <taxon>Epsilonproteobacteria</taxon>
        <taxon>Campylobacterales</taxon>
        <taxon>Sulfurospirillaceae</taxon>
        <taxon>Sulfurospirillum</taxon>
    </lineage>
</organism>
<proteinExistence type="predicted"/>
<comment type="caution">
    <text evidence="1">The sequence shown here is derived from an EMBL/GenBank/DDBJ whole genome shotgun (WGS) entry which is preliminary data.</text>
</comment>
<evidence type="ECO:0000313" key="2">
    <source>
        <dbReference type="Proteomes" id="UP000703590"/>
    </source>
</evidence>
<name>A0ABS2WRG1_9BACT</name>
<dbReference type="Proteomes" id="UP000703590">
    <property type="component" value="Unassembled WGS sequence"/>
</dbReference>
<sequence>MADISVFIRSYSSFQSTFRKTSFDDAHSISLCADERQEVIDYDRIIEEKYPNSNMRPKSFDALYVKDSDIYCIEFKNQKPSDIGNTEIKEKLEEGKRELDGLLSTLNIQKNNYNFIYCVCYKDCVEPRDRYKCGVAKGAIQFDLKQYKEQNIVKEVFTNNVAFFTKQFQKKTKQVLNCL</sequence>
<dbReference type="EMBL" id="JAFHKK010000009">
    <property type="protein sequence ID" value="MBN2964248.1"/>
    <property type="molecule type" value="Genomic_DNA"/>
</dbReference>
<evidence type="ECO:0000313" key="1">
    <source>
        <dbReference type="EMBL" id="MBN2964248.1"/>
    </source>
</evidence>
<reference evidence="1 2" key="3">
    <citation type="submission" date="2021-02" db="EMBL/GenBank/DDBJ databases">
        <authorList>
            <person name="Merkel A.Y."/>
        </authorList>
    </citation>
    <scope>NUCLEOTIDE SEQUENCE [LARGE SCALE GENOMIC DNA]</scope>
    <source>
        <strain evidence="1 2">T05b</strain>
    </source>
</reference>
<gene>
    <name evidence="1" type="ORF">JWV37_05620</name>
</gene>
<reference evidence="1 2" key="1">
    <citation type="submission" date="2021-02" db="EMBL/GenBank/DDBJ databases">
        <title>Sulfurospirillum tamanensis sp. nov.</title>
        <authorList>
            <person name="Frolova A."/>
            <person name="Merkel A."/>
            <person name="Slobodkin A."/>
        </authorList>
    </citation>
    <scope>NUCLEOTIDE SEQUENCE [LARGE SCALE GENOMIC DNA]</scope>
    <source>
        <strain evidence="1 2">T05b</strain>
    </source>
</reference>
<protein>
    <submittedName>
        <fullName evidence="1">Uncharacterized protein</fullName>
    </submittedName>
</protein>
<keyword evidence="2" id="KW-1185">Reference proteome</keyword>
<dbReference type="RefSeq" id="WP_205458797.1">
    <property type="nucleotide sequence ID" value="NZ_JAFHKK010000009.1"/>
</dbReference>
<reference evidence="2" key="2">
    <citation type="submission" date="2021-02" db="EMBL/GenBank/DDBJ databases">
        <title>Sulfurospirillum tamanensis sp. nov.</title>
        <authorList>
            <person name="Merkel A.Y."/>
        </authorList>
    </citation>
    <scope>NUCLEOTIDE SEQUENCE [LARGE SCALE GENOMIC DNA]</scope>
    <source>
        <strain evidence="2">T05b</strain>
    </source>
</reference>